<evidence type="ECO:0000313" key="2">
    <source>
        <dbReference type="Proteomes" id="UP000541444"/>
    </source>
</evidence>
<gene>
    <name evidence="1" type="ORF">GIB67_036675</name>
</gene>
<organism evidence="1 2">
    <name type="scientific">Kingdonia uniflora</name>
    <dbReference type="NCBI Taxonomy" id="39325"/>
    <lineage>
        <taxon>Eukaryota</taxon>
        <taxon>Viridiplantae</taxon>
        <taxon>Streptophyta</taxon>
        <taxon>Embryophyta</taxon>
        <taxon>Tracheophyta</taxon>
        <taxon>Spermatophyta</taxon>
        <taxon>Magnoliopsida</taxon>
        <taxon>Ranunculales</taxon>
        <taxon>Circaeasteraceae</taxon>
        <taxon>Kingdonia</taxon>
    </lineage>
</organism>
<dbReference type="AlphaFoldDB" id="A0A7J7LWC7"/>
<dbReference type="EMBL" id="JACGCM010001948">
    <property type="protein sequence ID" value="KAF6146956.1"/>
    <property type="molecule type" value="Genomic_DNA"/>
</dbReference>
<comment type="caution">
    <text evidence="1">The sequence shown here is derived from an EMBL/GenBank/DDBJ whole genome shotgun (WGS) entry which is preliminary data.</text>
</comment>
<accession>A0A7J7LWC7</accession>
<reference evidence="1 2" key="1">
    <citation type="journal article" date="2020" name="IScience">
        <title>Genome Sequencing of the Endangered Kingdonia uniflora (Circaeasteraceae, Ranunculales) Reveals Potential Mechanisms of Evolutionary Specialization.</title>
        <authorList>
            <person name="Sun Y."/>
            <person name="Deng T."/>
            <person name="Zhang A."/>
            <person name="Moore M.J."/>
            <person name="Landis J.B."/>
            <person name="Lin N."/>
            <person name="Zhang H."/>
            <person name="Zhang X."/>
            <person name="Huang J."/>
            <person name="Zhang X."/>
            <person name="Sun H."/>
            <person name="Wang H."/>
        </authorList>
    </citation>
    <scope>NUCLEOTIDE SEQUENCE [LARGE SCALE GENOMIC DNA]</scope>
    <source>
        <strain evidence="1">TB1705</strain>
        <tissue evidence="1">Leaf</tissue>
    </source>
</reference>
<proteinExistence type="predicted"/>
<keyword evidence="2" id="KW-1185">Reference proteome</keyword>
<protein>
    <submittedName>
        <fullName evidence="1">Uncharacterized protein</fullName>
    </submittedName>
</protein>
<name>A0A7J7LWC7_9MAGN</name>
<dbReference type="Proteomes" id="UP000541444">
    <property type="component" value="Unassembled WGS sequence"/>
</dbReference>
<evidence type="ECO:0000313" key="1">
    <source>
        <dbReference type="EMBL" id="KAF6146956.1"/>
    </source>
</evidence>
<sequence length="60" mass="7301">MMQQEEFYWKDKSRIKWLRKEDYSSFSSVHRVYFSFDNFTLPDGAQTSNLEILCSTTMNY</sequence>